<name>A0A7R9LMU2_9ACAR</name>
<dbReference type="Proteomes" id="UP000728032">
    <property type="component" value="Unassembled WGS sequence"/>
</dbReference>
<dbReference type="OrthoDB" id="10538004at2759"/>
<accession>A0A7R9LMU2</accession>
<protein>
    <submittedName>
        <fullName evidence="1">Uncharacterized protein</fullName>
    </submittedName>
</protein>
<proteinExistence type="predicted"/>
<dbReference type="EMBL" id="CAJPVJ010001488">
    <property type="protein sequence ID" value="CAG2164824.1"/>
    <property type="molecule type" value="Genomic_DNA"/>
</dbReference>
<evidence type="ECO:0000313" key="2">
    <source>
        <dbReference type="Proteomes" id="UP000728032"/>
    </source>
</evidence>
<dbReference type="AlphaFoldDB" id="A0A7R9LMU2"/>
<reference evidence="1" key="1">
    <citation type="submission" date="2020-11" db="EMBL/GenBank/DDBJ databases">
        <authorList>
            <person name="Tran Van P."/>
        </authorList>
    </citation>
    <scope>NUCLEOTIDE SEQUENCE</scope>
</reference>
<sequence length="106" mass="12222">MDILVGVLIAACDTNNTLPEDHLKIVDELIYDGCVRESMNITELTQPFICYRFLKGSEQLTDCMLKWEWRASFVGVEVPLIRDRILNKYAVCMKPIVPPEEEDTEE</sequence>
<organism evidence="1">
    <name type="scientific">Oppiella nova</name>
    <dbReference type="NCBI Taxonomy" id="334625"/>
    <lineage>
        <taxon>Eukaryota</taxon>
        <taxon>Metazoa</taxon>
        <taxon>Ecdysozoa</taxon>
        <taxon>Arthropoda</taxon>
        <taxon>Chelicerata</taxon>
        <taxon>Arachnida</taxon>
        <taxon>Acari</taxon>
        <taxon>Acariformes</taxon>
        <taxon>Sarcoptiformes</taxon>
        <taxon>Oribatida</taxon>
        <taxon>Brachypylina</taxon>
        <taxon>Oppioidea</taxon>
        <taxon>Oppiidae</taxon>
        <taxon>Oppiella</taxon>
    </lineage>
</organism>
<gene>
    <name evidence="1" type="ORF">ONB1V03_LOCUS4373</name>
</gene>
<keyword evidence="2" id="KW-1185">Reference proteome</keyword>
<dbReference type="EMBL" id="OC916313">
    <property type="protein sequence ID" value="CAD7643878.1"/>
    <property type="molecule type" value="Genomic_DNA"/>
</dbReference>
<evidence type="ECO:0000313" key="1">
    <source>
        <dbReference type="EMBL" id="CAD7643878.1"/>
    </source>
</evidence>